<dbReference type="GO" id="GO:0003677">
    <property type="term" value="F:DNA binding"/>
    <property type="evidence" value="ECO:0007669"/>
    <property type="project" value="InterPro"/>
</dbReference>
<dbReference type="Gene3D" id="1.10.260.40">
    <property type="entry name" value="lambda repressor-like DNA-binding domains"/>
    <property type="match status" value="1"/>
</dbReference>
<reference evidence="2" key="1">
    <citation type="submission" date="2020-03" db="EMBL/GenBank/DDBJ databases">
        <title>Molecular networking-based the target discovery of potent antiproliferative macrolactams: 5/6/7/16 polycyclic ansamycins and glycosylated trienomycin from Streptomyces cacaoi subsp. asoensis.</title>
        <authorList>
            <person name="Liu L.-L."/>
        </authorList>
    </citation>
    <scope>NUCLEOTIDE SEQUENCE [LARGE SCALE GENOMIC DNA]</scope>
    <source>
        <strain evidence="2">H2S5</strain>
    </source>
</reference>
<feature type="domain" description="HTH cro/C1-type" evidence="1">
    <location>
        <begin position="14"/>
        <end position="78"/>
    </location>
</feature>
<evidence type="ECO:0000313" key="2">
    <source>
        <dbReference type="EMBL" id="QJT04412.1"/>
    </source>
</evidence>
<sequence length="147" mass="16293">MHAMTEQRFDFRDLLRRRRAELGLSLRDMEDRSIDPASGAQAKFGWLSKVENGKPTDPPKEDVLLAISIGYGLPETVVKAAAAKQFMGFDPASDPTVMWSGDLTTRVIVAHAEGLSEEERRQLADIAETFARRKTQRSGSAEGKSDE</sequence>
<name>A0A6M4WWU9_9ACTN</name>
<evidence type="ECO:0000259" key="1">
    <source>
        <dbReference type="SMART" id="SM00530"/>
    </source>
</evidence>
<gene>
    <name evidence="2" type="ORF">G9272_32360</name>
</gene>
<protein>
    <submittedName>
        <fullName evidence="2">XRE family transcriptional regulator</fullName>
    </submittedName>
</protein>
<dbReference type="Proteomes" id="UP000502665">
    <property type="component" value="Chromosome"/>
</dbReference>
<proteinExistence type="predicted"/>
<accession>A0A6M4WWU9</accession>
<dbReference type="AlphaFoldDB" id="A0A6M4WWU9"/>
<dbReference type="InterPro" id="IPR001387">
    <property type="entry name" value="Cro/C1-type_HTH"/>
</dbReference>
<organism evidence="2 3">
    <name type="scientific">Streptomyces asoensis</name>
    <dbReference type="NCBI Taxonomy" id="249586"/>
    <lineage>
        <taxon>Bacteria</taxon>
        <taxon>Bacillati</taxon>
        <taxon>Actinomycetota</taxon>
        <taxon>Actinomycetes</taxon>
        <taxon>Kitasatosporales</taxon>
        <taxon>Streptomycetaceae</taxon>
        <taxon>Streptomyces</taxon>
    </lineage>
</organism>
<dbReference type="InterPro" id="IPR010982">
    <property type="entry name" value="Lambda_DNA-bd_dom_sf"/>
</dbReference>
<dbReference type="SMART" id="SM00530">
    <property type="entry name" value="HTH_XRE"/>
    <property type="match status" value="1"/>
</dbReference>
<dbReference type="EMBL" id="CP049838">
    <property type="protein sequence ID" value="QJT04412.1"/>
    <property type="molecule type" value="Genomic_DNA"/>
</dbReference>
<evidence type="ECO:0000313" key="3">
    <source>
        <dbReference type="Proteomes" id="UP000502665"/>
    </source>
</evidence>
<keyword evidence="3" id="KW-1185">Reference proteome</keyword>